<name>A0A5J9U2L5_9POAL</name>
<proteinExistence type="predicted"/>
<feature type="compositionally biased region" description="Low complexity" evidence="1">
    <location>
        <begin position="90"/>
        <end position="117"/>
    </location>
</feature>
<dbReference type="SUPFAM" id="SSF50156">
    <property type="entry name" value="PDZ domain-like"/>
    <property type="match status" value="2"/>
</dbReference>
<sequence length="996" mass="108138">MAPATSRKGEGGGSGARTRAASQRRGTLERSPTPPVTTRSQSDSATSSARAKRSATRAAAKERPNEPKRARAADSSRDEEEDASRSTGRQEAVAAASASDAAEQAASSSAVSTGDSSPLRCPCLPLVSKGRDPDGAEVYDSNLDPAVFKRQMKLATLDMNAPFSCLSKDSLLTVRESAMKTVFEAAKFVVGLSSTVDGKPLARCSCFFVEWDSKAKVGKILTSGHLICTKYPSMFDKLDKREYASTAQAQVHLRDDTTVDAELLHYDNHYHIALFKVDVNLSAGVPSLSSNNPGLDPNHCMYVNCNVDKCGAGGPVISFDGRFIGMANPTPRQAFIPASIIRMCLGMWRKFICIPRLHLGVKLSAIKYLEPSHIEKLSSKFAIHEGFIVEEVSEGSSAEKVGIRIGDIITCCDEKKISTTIDLDNLLLGICEDHLNNGNSIGSTVCITVGVFHIRKETHGIKQMTMFVSDDVEVIARGPSAMKSSDDVALAPSSARAKRSATRAAARERPNEPKRARAAGRSRDEEEEEDASKSTGRQEAAAAASASDAAEQAASSSAVSTGDSSPLRCPYIPRVVKSTNPDGTEVYYPNIDPAVYSAYFKEDKRYCAKLKRQMKLATLDINVPFSCLSKDSLLTVRESAMETVFKAAEFVVGLSSTVDGKPLARCSGFFVEWDREAKVGKILTSGHLICTKYPSIHDKSGKREYASTAQVQVHLPDDITVDAELLHYDNHYHIALFKVAVDLSADVPSFSSDLKHAQEVFLVGRDENIYLTTSYGRVLYQSPGLYDQNHCMYVNCKVDKSGAGGLVISFDGRFIGMANPTPRQAFIPASIIRRCLGMWEKFGCIPRLHLGLKPSAIKYLEPSHIEKISRKFAIKEGFIVKEVSARSNAEKVGIKIGDIITCWDGKKISTTVELDDMLLGICEDHLNNGKSIGSTVSVTVEVFNIRKETHSIKQLPMFISSDVEVIARGTYAVMVSSDDVALGQETSDDTESEEGD</sequence>
<dbReference type="Gramene" id="TVU17856">
    <property type="protein sequence ID" value="TVU17856"/>
    <property type="gene ID" value="EJB05_33916"/>
</dbReference>
<dbReference type="EMBL" id="RWGY01000029">
    <property type="protein sequence ID" value="TVU17856.1"/>
    <property type="molecule type" value="Genomic_DNA"/>
</dbReference>
<feature type="compositionally biased region" description="Low complexity" evidence="1">
    <location>
        <begin position="16"/>
        <end position="25"/>
    </location>
</feature>
<feature type="region of interest" description="Disordered" evidence="1">
    <location>
        <begin position="482"/>
        <end position="565"/>
    </location>
</feature>
<dbReference type="PANTHER" id="PTHR47389:SF5">
    <property type="entry name" value="OS09G0436700 PROTEIN"/>
    <property type="match status" value="1"/>
</dbReference>
<gene>
    <name evidence="3" type="ORF">EJB05_33916</name>
</gene>
<reference evidence="3 4" key="1">
    <citation type="journal article" date="2019" name="Sci. Rep.">
        <title>A high-quality genome of Eragrostis curvula grass provides insights into Poaceae evolution and supports new strategies to enhance forage quality.</title>
        <authorList>
            <person name="Carballo J."/>
            <person name="Santos B.A.C.M."/>
            <person name="Zappacosta D."/>
            <person name="Garbus I."/>
            <person name="Selva J.P."/>
            <person name="Gallo C.A."/>
            <person name="Diaz A."/>
            <person name="Albertini E."/>
            <person name="Caccamo M."/>
            <person name="Echenique V."/>
        </authorList>
    </citation>
    <scope>NUCLEOTIDE SEQUENCE [LARGE SCALE GENOMIC DNA]</scope>
    <source>
        <strain evidence="4">cv. Victoria</strain>
        <tissue evidence="3">Leaf</tissue>
    </source>
</reference>
<dbReference type="PANTHER" id="PTHR47389">
    <property type="entry name" value="OS09G0436400 PROTEIN"/>
    <property type="match status" value="1"/>
</dbReference>
<comment type="caution">
    <text evidence="3">The sequence shown here is derived from an EMBL/GenBank/DDBJ whole genome shotgun (WGS) entry which is preliminary data.</text>
</comment>
<evidence type="ECO:0000313" key="3">
    <source>
        <dbReference type="EMBL" id="TVU17856.1"/>
    </source>
</evidence>
<feature type="compositionally biased region" description="Low complexity" evidence="1">
    <location>
        <begin position="540"/>
        <end position="565"/>
    </location>
</feature>
<accession>A0A5J9U2L5</accession>
<dbReference type="InterPro" id="IPR041489">
    <property type="entry name" value="PDZ_6"/>
</dbReference>
<keyword evidence="4" id="KW-1185">Reference proteome</keyword>
<feature type="region of interest" description="Disordered" evidence="1">
    <location>
        <begin position="1"/>
        <end position="118"/>
    </location>
</feature>
<evidence type="ECO:0000313" key="4">
    <source>
        <dbReference type="Proteomes" id="UP000324897"/>
    </source>
</evidence>
<dbReference type="Pfam" id="PF17820">
    <property type="entry name" value="PDZ_6"/>
    <property type="match status" value="1"/>
</dbReference>
<dbReference type="OrthoDB" id="4217619at2759"/>
<feature type="domain" description="PDZ" evidence="2">
    <location>
        <begin position="357"/>
        <end position="453"/>
    </location>
</feature>
<dbReference type="Gene3D" id="2.40.10.120">
    <property type="match status" value="1"/>
</dbReference>
<dbReference type="InterPro" id="IPR009003">
    <property type="entry name" value="Peptidase_S1_PA"/>
</dbReference>
<protein>
    <recommendedName>
        <fullName evidence="2">PDZ domain-containing protein</fullName>
    </recommendedName>
</protein>
<feature type="non-terminal residue" evidence="3">
    <location>
        <position position="1"/>
    </location>
</feature>
<evidence type="ECO:0000256" key="1">
    <source>
        <dbReference type="SAM" id="MobiDB-lite"/>
    </source>
</evidence>
<dbReference type="SUPFAM" id="SSF50494">
    <property type="entry name" value="Trypsin-like serine proteases"/>
    <property type="match status" value="2"/>
</dbReference>
<feature type="compositionally biased region" description="Basic and acidic residues" evidence="1">
    <location>
        <begin position="505"/>
        <end position="515"/>
    </location>
</feature>
<dbReference type="Proteomes" id="UP000324897">
    <property type="component" value="Chromosome 7"/>
</dbReference>
<organism evidence="3 4">
    <name type="scientific">Eragrostis curvula</name>
    <name type="common">weeping love grass</name>
    <dbReference type="NCBI Taxonomy" id="38414"/>
    <lineage>
        <taxon>Eukaryota</taxon>
        <taxon>Viridiplantae</taxon>
        <taxon>Streptophyta</taxon>
        <taxon>Embryophyta</taxon>
        <taxon>Tracheophyta</taxon>
        <taxon>Spermatophyta</taxon>
        <taxon>Magnoliopsida</taxon>
        <taxon>Liliopsida</taxon>
        <taxon>Poales</taxon>
        <taxon>Poaceae</taxon>
        <taxon>PACMAD clade</taxon>
        <taxon>Chloridoideae</taxon>
        <taxon>Eragrostideae</taxon>
        <taxon>Eragrostidinae</taxon>
        <taxon>Eragrostis</taxon>
    </lineage>
</organism>
<dbReference type="Pfam" id="PF13365">
    <property type="entry name" value="Trypsin_2"/>
    <property type="match status" value="1"/>
</dbReference>
<dbReference type="Gene3D" id="2.30.42.10">
    <property type="match status" value="2"/>
</dbReference>
<dbReference type="AlphaFoldDB" id="A0A5J9U2L5"/>
<dbReference type="SMART" id="SM00228">
    <property type="entry name" value="PDZ"/>
    <property type="match status" value="2"/>
</dbReference>
<evidence type="ECO:0000259" key="2">
    <source>
        <dbReference type="SMART" id="SM00228"/>
    </source>
</evidence>
<feature type="compositionally biased region" description="Basic and acidic residues" evidence="1">
    <location>
        <begin position="59"/>
        <end position="76"/>
    </location>
</feature>
<dbReference type="InterPro" id="IPR036034">
    <property type="entry name" value="PDZ_sf"/>
</dbReference>
<feature type="domain" description="PDZ" evidence="2">
    <location>
        <begin position="848"/>
        <end position="944"/>
    </location>
</feature>
<dbReference type="InterPro" id="IPR001478">
    <property type="entry name" value="PDZ"/>
</dbReference>